<evidence type="ECO:0000313" key="1">
    <source>
        <dbReference type="EMBL" id="QHU27125.1"/>
    </source>
</evidence>
<reference evidence="1" key="1">
    <citation type="journal article" date="2020" name="Nature">
        <title>Giant virus diversity and host interactions through global metagenomics.</title>
        <authorList>
            <person name="Schulz F."/>
            <person name="Roux S."/>
            <person name="Paez-Espino D."/>
            <person name="Jungbluth S."/>
            <person name="Walsh D.A."/>
            <person name="Denef V.J."/>
            <person name="McMahon K.D."/>
            <person name="Konstantinidis K.T."/>
            <person name="Eloe-Fadrosh E.A."/>
            <person name="Kyrpides N.C."/>
            <person name="Woyke T."/>
        </authorList>
    </citation>
    <scope>NUCLEOTIDE SEQUENCE</scope>
    <source>
        <strain evidence="1">GVMAG-M-3300027763-16</strain>
    </source>
</reference>
<proteinExistence type="predicted"/>
<accession>A0A6C0LAM3</accession>
<organism evidence="1">
    <name type="scientific">viral metagenome</name>
    <dbReference type="NCBI Taxonomy" id="1070528"/>
    <lineage>
        <taxon>unclassified sequences</taxon>
        <taxon>metagenomes</taxon>
        <taxon>organismal metagenomes</taxon>
    </lineage>
</organism>
<dbReference type="AlphaFoldDB" id="A0A6C0LAM3"/>
<sequence>MKLDLKNQFVEELDNIYKTHLIYRTIVVCNDDILEYKDLLENKEFSVYVVNSITNINYDTLDHRIILIKNDLFEDFLNNIISNNIDNFYTFITFTHDNDNIKDMISKKYYNNRDIINNII</sequence>
<dbReference type="EMBL" id="MN740451">
    <property type="protein sequence ID" value="QHU27125.1"/>
    <property type="molecule type" value="Genomic_DNA"/>
</dbReference>
<protein>
    <submittedName>
        <fullName evidence="1">Uncharacterized protein</fullName>
    </submittedName>
</protein>
<name>A0A6C0LAM3_9ZZZZ</name>